<feature type="transmembrane region" description="Helical" evidence="2">
    <location>
        <begin position="44"/>
        <end position="66"/>
    </location>
</feature>
<dbReference type="Proteomes" id="UP001151518">
    <property type="component" value="Unassembled WGS sequence"/>
</dbReference>
<organism evidence="3 4">
    <name type="scientific">Coemansia spiralis</name>
    <dbReference type="NCBI Taxonomy" id="417178"/>
    <lineage>
        <taxon>Eukaryota</taxon>
        <taxon>Fungi</taxon>
        <taxon>Fungi incertae sedis</taxon>
        <taxon>Zoopagomycota</taxon>
        <taxon>Kickxellomycotina</taxon>
        <taxon>Kickxellomycetes</taxon>
        <taxon>Kickxellales</taxon>
        <taxon>Kickxellaceae</taxon>
        <taxon>Coemansia</taxon>
    </lineage>
</organism>
<evidence type="ECO:0000256" key="2">
    <source>
        <dbReference type="SAM" id="Phobius"/>
    </source>
</evidence>
<keyword evidence="2" id="KW-0812">Transmembrane</keyword>
<proteinExistence type="predicted"/>
<feature type="region of interest" description="Disordered" evidence="1">
    <location>
        <begin position="1"/>
        <end position="29"/>
    </location>
</feature>
<dbReference type="OrthoDB" id="2104804at2759"/>
<sequence>MEFDAMSPTSTAYSPTTPTPHEEPKYHRPSSVLLRMRRSRRCTALLIFVALVAVVVAGQLLLMLHAHRDRLWARPSRRCADLPVPPDHWHLADGSPAFVSIPNAAPIGVGGSVCVRVVVPPRPHNATVLYTPFPGTPWDSVLLDMVGNATNISVPVDLRPIRHVMNTERSSVHIYEADVVLRDADVYIPQGILEYRDAEWNPEMRELLVPYAPANLTIDDGLAVEAVEAADGGENPYSLSRHMELPLCTESSPEGRWVSIDDLPFDPSWVPLPDNNGRVWLPYACRLKRYSYERFAHCLRERYPVLHLFGDSNIRRMMKKLTTLGQWCSTPEQQATKACFCEDHEEKFDRFNVDARDIFFDIDARAGGWMQTRSFDLTRAPQDKARIYMRRWDGLTRSRAPWSEPFEKNITTFGRPQMAIVALTNWDAAFSPRAFYAQELERLLDFIESGFGVDTEIVVRTGQYYCCRHDESRTQRMYTRLRTKAFDQYIRDVFNDRFNGTRRISVWDVAAISERRPLEARMESIPCHSNHARSEVIEVENQVLFNYMCN</sequence>
<evidence type="ECO:0000313" key="4">
    <source>
        <dbReference type="Proteomes" id="UP001151518"/>
    </source>
</evidence>
<reference evidence="3" key="1">
    <citation type="submission" date="2022-07" db="EMBL/GenBank/DDBJ databases">
        <title>Phylogenomic reconstructions and comparative analyses of Kickxellomycotina fungi.</title>
        <authorList>
            <person name="Reynolds N.K."/>
            <person name="Stajich J.E."/>
            <person name="Barry K."/>
            <person name="Grigoriev I.V."/>
            <person name="Crous P."/>
            <person name="Smith M.E."/>
        </authorList>
    </citation>
    <scope>NUCLEOTIDE SEQUENCE</scope>
    <source>
        <strain evidence="3">NRRL 3115</strain>
    </source>
</reference>
<dbReference type="EMBL" id="JANBTW010000039">
    <property type="protein sequence ID" value="KAJ2676510.1"/>
    <property type="molecule type" value="Genomic_DNA"/>
</dbReference>
<evidence type="ECO:0000256" key="1">
    <source>
        <dbReference type="SAM" id="MobiDB-lite"/>
    </source>
</evidence>
<protein>
    <submittedName>
        <fullName evidence="3">Uncharacterized protein</fullName>
    </submittedName>
</protein>
<gene>
    <name evidence="3" type="ORF">GGI25_003545</name>
</gene>
<dbReference type="AlphaFoldDB" id="A0A9W8G6K3"/>
<feature type="compositionally biased region" description="Low complexity" evidence="1">
    <location>
        <begin position="7"/>
        <end position="16"/>
    </location>
</feature>
<keyword evidence="2" id="KW-0472">Membrane</keyword>
<comment type="caution">
    <text evidence="3">The sequence shown here is derived from an EMBL/GenBank/DDBJ whole genome shotgun (WGS) entry which is preliminary data.</text>
</comment>
<accession>A0A9W8G6K3</accession>
<keyword evidence="2" id="KW-1133">Transmembrane helix</keyword>
<evidence type="ECO:0000313" key="3">
    <source>
        <dbReference type="EMBL" id="KAJ2676510.1"/>
    </source>
</evidence>
<name>A0A9W8G6K3_9FUNG</name>